<dbReference type="EMBL" id="BPQB01000089">
    <property type="protein sequence ID" value="GJE98492.1"/>
    <property type="molecule type" value="Genomic_DNA"/>
</dbReference>
<evidence type="ECO:0000313" key="8">
    <source>
        <dbReference type="EMBL" id="GJE98492.1"/>
    </source>
</evidence>
<dbReference type="GO" id="GO:0034486">
    <property type="term" value="P:vacuolar transmembrane transport"/>
    <property type="evidence" value="ECO:0007669"/>
    <property type="project" value="UniProtKB-ARBA"/>
</dbReference>
<comment type="caution">
    <text evidence="8">The sequence shown here is derived from an EMBL/GenBank/DDBJ whole genome shotgun (WGS) entry which is preliminary data.</text>
</comment>
<dbReference type="Gene3D" id="1.20.1280.290">
    <property type="match status" value="2"/>
</dbReference>
<dbReference type="FunFam" id="1.20.1280.290:FF:000009">
    <property type="entry name" value="PQ loop repeat family protein"/>
    <property type="match status" value="1"/>
</dbReference>
<protein>
    <submittedName>
        <fullName evidence="8">PQ-loop repeat-containing protein</fullName>
    </submittedName>
</protein>
<feature type="transmembrane region" description="Helical" evidence="7">
    <location>
        <begin position="42"/>
        <end position="63"/>
    </location>
</feature>
<dbReference type="OrthoDB" id="8048523at2759"/>
<dbReference type="Proteomes" id="UP000703269">
    <property type="component" value="Unassembled WGS sequence"/>
</dbReference>
<accession>A0A9P3GN41</accession>
<evidence type="ECO:0000256" key="5">
    <source>
        <dbReference type="ARBA" id="ARBA00038039"/>
    </source>
</evidence>
<keyword evidence="4 7" id="KW-0472">Membrane</keyword>
<feature type="transmembrane region" description="Helical" evidence="7">
    <location>
        <begin position="217"/>
        <end position="236"/>
    </location>
</feature>
<dbReference type="PANTHER" id="PTHR16201:SF44">
    <property type="entry name" value="SEVEN TRANSMEMBRANE PROTEIN 1"/>
    <property type="match status" value="1"/>
</dbReference>
<evidence type="ECO:0000256" key="3">
    <source>
        <dbReference type="ARBA" id="ARBA00022989"/>
    </source>
</evidence>
<gene>
    <name evidence="8" type="ORF">PsYK624_147240</name>
</gene>
<proteinExistence type="inferred from homology"/>
<evidence type="ECO:0000256" key="6">
    <source>
        <dbReference type="ARBA" id="ARBA00050768"/>
    </source>
</evidence>
<keyword evidence="3 7" id="KW-1133">Transmembrane helix</keyword>
<dbReference type="GO" id="GO:0015174">
    <property type="term" value="F:basic amino acid transmembrane transporter activity"/>
    <property type="evidence" value="ECO:0007669"/>
    <property type="project" value="UniProtKB-ARBA"/>
</dbReference>
<feature type="transmembrane region" description="Helical" evidence="7">
    <location>
        <begin position="12"/>
        <end position="30"/>
    </location>
</feature>
<feature type="transmembrane region" description="Helical" evidence="7">
    <location>
        <begin position="69"/>
        <end position="90"/>
    </location>
</feature>
<evidence type="ECO:0000256" key="4">
    <source>
        <dbReference type="ARBA" id="ARBA00023136"/>
    </source>
</evidence>
<evidence type="ECO:0000313" key="9">
    <source>
        <dbReference type="Proteomes" id="UP000703269"/>
    </source>
</evidence>
<dbReference type="InterPro" id="IPR051415">
    <property type="entry name" value="LAAT-1"/>
</dbReference>
<feature type="transmembrane region" description="Helical" evidence="7">
    <location>
        <begin position="141"/>
        <end position="160"/>
    </location>
</feature>
<keyword evidence="9" id="KW-1185">Reference proteome</keyword>
<comment type="catalytic activity">
    <reaction evidence="6">
        <text>L-histidine(out) + L-arginine(in) = L-histidine(in) + L-arginine(out)</text>
        <dbReference type="Rhea" id="RHEA:71063"/>
        <dbReference type="ChEBI" id="CHEBI:32682"/>
        <dbReference type="ChEBI" id="CHEBI:57595"/>
    </reaction>
</comment>
<organism evidence="8 9">
    <name type="scientific">Phanerochaete sordida</name>
    <dbReference type="NCBI Taxonomy" id="48140"/>
    <lineage>
        <taxon>Eukaryota</taxon>
        <taxon>Fungi</taxon>
        <taxon>Dikarya</taxon>
        <taxon>Basidiomycota</taxon>
        <taxon>Agaricomycotina</taxon>
        <taxon>Agaricomycetes</taxon>
        <taxon>Polyporales</taxon>
        <taxon>Phanerochaetaceae</taxon>
        <taxon>Phanerochaete</taxon>
    </lineage>
</organism>
<dbReference type="GO" id="GO:0098852">
    <property type="term" value="C:lytic vacuole membrane"/>
    <property type="evidence" value="ECO:0007669"/>
    <property type="project" value="UniProtKB-ARBA"/>
</dbReference>
<sequence length="280" mass="31015">MIYEDGGTASSILGWMSIACWIVVYSPQIIENYQLKSGEGLSVFFVLIWLAGDLANLFGALLANLLPTIIILGAYYTICDIVLLVQIYYYRWLKKSQELAPGTLIPEVDVPGHIPSEETPLISEHGTNETKKAEQSLATQCLIYGSALVFVLGTGVAAWAIDEYLHRGQSREQPVEIIEWRSQLLGWISAVLYLGARIPQIFKNFHTKCEGLSPAMFLFAIAGNATYVLSILALSLEPKHIMANAGWIAGSGLTVFLDVFVMLQFFYYKVTERSVPPESP</sequence>
<keyword evidence="2 7" id="KW-0812">Transmembrane</keyword>
<dbReference type="AlphaFoldDB" id="A0A9P3GN41"/>
<comment type="subcellular location">
    <subcellularLocation>
        <location evidence="1">Membrane</location>
        <topology evidence="1">Multi-pass membrane protein</topology>
    </subcellularLocation>
</comment>
<name>A0A9P3GN41_9APHY</name>
<feature type="transmembrane region" description="Helical" evidence="7">
    <location>
        <begin position="248"/>
        <end position="268"/>
    </location>
</feature>
<evidence type="ECO:0000256" key="7">
    <source>
        <dbReference type="SAM" id="Phobius"/>
    </source>
</evidence>
<dbReference type="FunFam" id="1.20.1280.290:FF:000012">
    <property type="entry name" value="Vacuolar membrane PQ loop repeat protein"/>
    <property type="match status" value="1"/>
</dbReference>
<evidence type="ECO:0000256" key="1">
    <source>
        <dbReference type="ARBA" id="ARBA00004141"/>
    </source>
</evidence>
<dbReference type="PANTHER" id="PTHR16201">
    <property type="entry name" value="SEVEN TRANSMEMBRANE PROTEIN 1-RELATED"/>
    <property type="match status" value="1"/>
</dbReference>
<dbReference type="SMART" id="SM00679">
    <property type="entry name" value="CTNS"/>
    <property type="match status" value="2"/>
</dbReference>
<evidence type="ECO:0000256" key="2">
    <source>
        <dbReference type="ARBA" id="ARBA00022692"/>
    </source>
</evidence>
<dbReference type="Pfam" id="PF04193">
    <property type="entry name" value="PQ-loop"/>
    <property type="match status" value="2"/>
</dbReference>
<comment type="similarity">
    <text evidence="5">Belongs to the laat-1 family.</text>
</comment>
<dbReference type="InterPro" id="IPR006603">
    <property type="entry name" value="PQ-loop_rpt"/>
</dbReference>
<reference evidence="8 9" key="1">
    <citation type="submission" date="2021-08" db="EMBL/GenBank/DDBJ databases">
        <title>Draft Genome Sequence of Phanerochaete sordida strain YK-624.</title>
        <authorList>
            <person name="Mori T."/>
            <person name="Dohra H."/>
            <person name="Suzuki T."/>
            <person name="Kawagishi H."/>
            <person name="Hirai H."/>
        </authorList>
    </citation>
    <scope>NUCLEOTIDE SEQUENCE [LARGE SCALE GENOMIC DNA]</scope>
    <source>
        <strain evidence="8 9">YK-624</strain>
    </source>
</reference>